<dbReference type="InterPro" id="IPR002048">
    <property type="entry name" value="EF_hand_dom"/>
</dbReference>
<reference evidence="5" key="1">
    <citation type="submission" date="2019-09" db="EMBL/GenBank/DDBJ databases">
        <authorList>
            <person name="Zhang L."/>
        </authorList>
    </citation>
    <scope>NUCLEOTIDE SEQUENCE</scope>
</reference>
<keyword evidence="2" id="KW-0677">Repeat</keyword>
<dbReference type="Gramene" id="NC2G0033600.1">
    <property type="protein sequence ID" value="NC2G0033600.1:cds"/>
    <property type="gene ID" value="NC2G0033600"/>
</dbReference>
<dbReference type="EMBL" id="LR721780">
    <property type="protein sequence ID" value="VVW04569.1"/>
    <property type="molecule type" value="Genomic_DNA"/>
</dbReference>
<name>A0A5K1ARD1_9MAGN</name>
<dbReference type="InterPro" id="IPR011992">
    <property type="entry name" value="EF-hand-dom_pair"/>
</dbReference>
<dbReference type="FunFam" id="1.10.238.10:FF:000003">
    <property type="entry name" value="Calmodulin A"/>
    <property type="match status" value="1"/>
</dbReference>
<dbReference type="PANTHER" id="PTHR10891">
    <property type="entry name" value="EF-HAND CALCIUM-BINDING DOMAIN CONTAINING PROTEIN"/>
    <property type="match status" value="1"/>
</dbReference>
<keyword evidence="3" id="KW-0106">Calcium</keyword>
<protein>
    <recommendedName>
        <fullName evidence="4">EF-hand domain-containing protein</fullName>
    </recommendedName>
</protein>
<dbReference type="GO" id="GO:0005509">
    <property type="term" value="F:calcium ion binding"/>
    <property type="evidence" value="ECO:0007669"/>
    <property type="project" value="InterPro"/>
</dbReference>
<evidence type="ECO:0000313" key="5">
    <source>
        <dbReference type="EMBL" id="VVW04569.1"/>
    </source>
</evidence>
<dbReference type="Pfam" id="PF13499">
    <property type="entry name" value="EF-hand_7"/>
    <property type="match status" value="1"/>
</dbReference>
<proteinExistence type="predicted"/>
<dbReference type="PROSITE" id="PS00018">
    <property type="entry name" value="EF_HAND_1"/>
    <property type="match status" value="2"/>
</dbReference>
<evidence type="ECO:0000256" key="1">
    <source>
        <dbReference type="ARBA" id="ARBA00022723"/>
    </source>
</evidence>
<accession>A0A5K1ARD1</accession>
<feature type="domain" description="EF-hand" evidence="4">
    <location>
        <begin position="53"/>
        <end position="88"/>
    </location>
</feature>
<feature type="domain" description="EF-hand" evidence="4">
    <location>
        <begin position="91"/>
        <end position="125"/>
    </location>
</feature>
<dbReference type="AlphaFoldDB" id="A0A5K1ARD1"/>
<dbReference type="CDD" id="cd00051">
    <property type="entry name" value="EFh"/>
    <property type="match status" value="1"/>
</dbReference>
<organism evidence="5">
    <name type="scientific">Nymphaea colorata</name>
    <name type="common">pocket water lily</name>
    <dbReference type="NCBI Taxonomy" id="210225"/>
    <lineage>
        <taxon>Eukaryota</taxon>
        <taxon>Viridiplantae</taxon>
        <taxon>Streptophyta</taxon>
        <taxon>Embryophyta</taxon>
        <taxon>Tracheophyta</taxon>
        <taxon>Spermatophyta</taxon>
        <taxon>Magnoliopsida</taxon>
        <taxon>Nymphaeales</taxon>
        <taxon>Nymphaeaceae</taxon>
        <taxon>Nymphaea</taxon>
    </lineage>
</organism>
<evidence type="ECO:0000259" key="4">
    <source>
        <dbReference type="PROSITE" id="PS50222"/>
    </source>
</evidence>
<dbReference type="SUPFAM" id="SSF47473">
    <property type="entry name" value="EF-hand"/>
    <property type="match status" value="1"/>
</dbReference>
<dbReference type="Gene3D" id="1.10.238.10">
    <property type="entry name" value="EF-hand"/>
    <property type="match status" value="1"/>
</dbReference>
<gene>
    <name evidence="5" type="ORF">NYM_LOCUS12342</name>
</gene>
<dbReference type="InterPro" id="IPR018247">
    <property type="entry name" value="EF_Hand_1_Ca_BS"/>
</dbReference>
<dbReference type="PROSITE" id="PS50222">
    <property type="entry name" value="EF_HAND_2"/>
    <property type="match status" value="2"/>
</dbReference>
<dbReference type="SMART" id="SM00054">
    <property type="entry name" value="EFh"/>
    <property type="match status" value="2"/>
</dbReference>
<sequence>MSCSAPRACPDEGLKLSGEDLEVAMKRLGLWSEADASGQDLGEIAELFDEKEPSFEELNDAFKVFDEDGDGLVGSEDLQRVLCNLGFKEGLQVEKCERMISVHDRNGDGRVDFEDFATLMRDCLC</sequence>
<keyword evidence="1" id="KW-0479">Metal-binding</keyword>
<dbReference type="InterPro" id="IPR039647">
    <property type="entry name" value="EF_hand_pair_protein_CML-like"/>
</dbReference>
<evidence type="ECO:0000256" key="2">
    <source>
        <dbReference type="ARBA" id="ARBA00022737"/>
    </source>
</evidence>
<evidence type="ECO:0000256" key="3">
    <source>
        <dbReference type="ARBA" id="ARBA00022837"/>
    </source>
</evidence>